<evidence type="ECO:0000313" key="4">
    <source>
        <dbReference type="Proteomes" id="UP000467637"/>
    </source>
</evidence>
<dbReference type="Proteomes" id="UP000467637">
    <property type="component" value="Unassembled WGS sequence"/>
</dbReference>
<organism evidence="3 4">
    <name type="scientific">Paenibacillus anseongense</name>
    <dbReference type="NCBI Taxonomy" id="2682845"/>
    <lineage>
        <taxon>Bacteria</taxon>
        <taxon>Bacillati</taxon>
        <taxon>Bacillota</taxon>
        <taxon>Bacilli</taxon>
        <taxon>Bacillales</taxon>
        <taxon>Paenibacillaceae</taxon>
        <taxon>Paenibacillus</taxon>
    </lineage>
</organism>
<name>A0ABW9UDX0_9BACL</name>
<accession>A0ABW9UDX0</accession>
<evidence type="ECO:0000259" key="2">
    <source>
        <dbReference type="Pfam" id="PF07833"/>
    </source>
</evidence>
<evidence type="ECO:0000313" key="3">
    <source>
        <dbReference type="EMBL" id="MVQ36943.1"/>
    </source>
</evidence>
<protein>
    <recommendedName>
        <fullName evidence="2">Copper amine oxidase-like N-terminal domain-containing protein</fullName>
    </recommendedName>
</protein>
<evidence type="ECO:0000256" key="1">
    <source>
        <dbReference type="SAM" id="SignalP"/>
    </source>
</evidence>
<dbReference type="InterPro" id="IPR012854">
    <property type="entry name" value="Cu_amine_oxidase-like_N"/>
</dbReference>
<keyword evidence="1" id="KW-0732">Signal</keyword>
<feature type="domain" description="Copper amine oxidase-like N-terminal" evidence="2">
    <location>
        <begin position="65"/>
        <end position="99"/>
    </location>
</feature>
<feature type="signal peptide" evidence="1">
    <location>
        <begin position="1"/>
        <end position="29"/>
    </location>
</feature>
<keyword evidence="4" id="KW-1185">Reference proteome</keyword>
<dbReference type="RefSeq" id="WP_157321308.1">
    <property type="nucleotide sequence ID" value="NZ_WSEM01000016.1"/>
</dbReference>
<feature type="chain" id="PRO_5045931718" description="Copper amine oxidase-like N-terminal domain-containing protein" evidence="1">
    <location>
        <begin position="30"/>
        <end position="265"/>
    </location>
</feature>
<reference evidence="3 4" key="1">
    <citation type="submission" date="2019-12" db="EMBL/GenBank/DDBJ databases">
        <authorList>
            <person name="Huq M.A."/>
        </authorList>
    </citation>
    <scope>NUCLEOTIDE SEQUENCE [LARGE SCALE GENOMIC DNA]</scope>
    <source>
        <strain evidence="3 4">MAH-34</strain>
    </source>
</reference>
<dbReference type="Gene3D" id="3.40.1000.10">
    <property type="entry name" value="Mog1/PsbP, alpha/beta/alpha sandwich"/>
    <property type="match status" value="1"/>
</dbReference>
<sequence length="265" mass="29319">MHTFFKSKKAMVLGALTIFTLGNVSGVSASTSLKEITAYLDSSIRLVVNGLPFTAKDSDGKVLIPINYEGNTYLPLRSVAEATGLSVKWDDVTRIATLGAVGNQESESHVEISADKSFELTFPGTWTRNDKGINKINPEIDFGAVNNKAEVSVFMGVLSEPKSLYSDTTKLEDYQKLIIDQMNSYEGITNIRQSQEIDLTINGFPAKQLVLNGLINKSLNAAYLITFVETNNKFYQIIFWSSDKQLVASKKDLTKIVSTFKEIKH</sequence>
<gene>
    <name evidence="3" type="ORF">GON05_20215</name>
</gene>
<dbReference type="Pfam" id="PF07833">
    <property type="entry name" value="Cu_amine_oxidN1"/>
    <property type="match status" value="1"/>
</dbReference>
<dbReference type="EMBL" id="WSEM01000016">
    <property type="protein sequence ID" value="MVQ36943.1"/>
    <property type="molecule type" value="Genomic_DNA"/>
</dbReference>
<proteinExistence type="predicted"/>
<comment type="caution">
    <text evidence="3">The sequence shown here is derived from an EMBL/GenBank/DDBJ whole genome shotgun (WGS) entry which is preliminary data.</text>
</comment>